<dbReference type="CDD" id="cd07067">
    <property type="entry name" value="HP_PGM_like"/>
    <property type="match status" value="1"/>
</dbReference>
<evidence type="ECO:0000313" key="5">
    <source>
        <dbReference type="EMBL" id="PAB61171.1"/>
    </source>
</evidence>
<sequence length="204" mass="23646">MTKLIIVRHGETTWNLEHRAQGSKNIGLTKNGLNQAKLLAKRLKHYKIDKIYSSDLDRAFHTAEMVAKELDQEVIKDNRLREMSFGKWEGLTTSEIKEKYEDDFIIWRNNPHKALIPEAEKLVDVQNRTLEIINYIIKENKGKTILIVSHGISIKSIILGIMEMPLSDFYKITQNNTSINIIEYRDYGPVIKTLNDTAHLENIE</sequence>
<dbReference type="InterPro" id="IPR013078">
    <property type="entry name" value="His_Pase_superF_clade-1"/>
</dbReference>
<evidence type="ECO:0000256" key="2">
    <source>
        <dbReference type="PIRSR" id="PIRSR613078-1"/>
    </source>
</evidence>
<proteinExistence type="predicted"/>
<dbReference type="GO" id="GO:0045820">
    <property type="term" value="P:negative regulation of glycolytic process"/>
    <property type="evidence" value="ECO:0007669"/>
    <property type="project" value="TreeGrafter"/>
</dbReference>
<feature type="active site" description="Tele-phosphohistidine intermediate" evidence="2">
    <location>
        <position position="9"/>
    </location>
</feature>
<dbReference type="GO" id="GO:0043456">
    <property type="term" value="P:regulation of pentose-phosphate shunt"/>
    <property type="evidence" value="ECO:0007669"/>
    <property type="project" value="TreeGrafter"/>
</dbReference>
<evidence type="ECO:0000256" key="3">
    <source>
        <dbReference type="PIRSR" id="PIRSR613078-2"/>
    </source>
</evidence>
<evidence type="ECO:0000256" key="1">
    <source>
        <dbReference type="ARBA" id="ARBA00022801"/>
    </source>
</evidence>
<gene>
    <name evidence="5" type="ORF">CCE28_01730</name>
</gene>
<evidence type="ECO:0000256" key="4">
    <source>
        <dbReference type="PIRSR" id="PIRSR613078-3"/>
    </source>
</evidence>
<dbReference type="InterPro" id="IPR001345">
    <property type="entry name" value="PG/BPGM_mutase_AS"/>
</dbReference>
<feature type="active site" description="Proton donor/acceptor" evidence="2">
    <location>
        <position position="82"/>
    </location>
</feature>
<organism evidence="5 6">
    <name type="scientific">Anaeromicrobium sediminis</name>
    <dbReference type="NCBI Taxonomy" id="1478221"/>
    <lineage>
        <taxon>Bacteria</taxon>
        <taxon>Bacillati</taxon>
        <taxon>Bacillota</taxon>
        <taxon>Clostridia</taxon>
        <taxon>Peptostreptococcales</taxon>
        <taxon>Thermotaleaceae</taxon>
        <taxon>Anaeromicrobium</taxon>
    </lineage>
</organism>
<dbReference type="SMART" id="SM00855">
    <property type="entry name" value="PGAM"/>
    <property type="match status" value="1"/>
</dbReference>
<dbReference type="RefSeq" id="WP_095130324.1">
    <property type="nucleotide sequence ID" value="NZ_NIBG01000001.1"/>
</dbReference>
<dbReference type="InterPro" id="IPR029033">
    <property type="entry name" value="His_PPase_superfam"/>
</dbReference>
<keyword evidence="1" id="KW-0378">Hydrolase</keyword>
<dbReference type="SUPFAM" id="SSF53254">
    <property type="entry name" value="Phosphoglycerate mutase-like"/>
    <property type="match status" value="1"/>
</dbReference>
<dbReference type="GO" id="GO:0005829">
    <property type="term" value="C:cytosol"/>
    <property type="evidence" value="ECO:0007669"/>
    <property type="project" value="TreeGrafter"/>
</dbReference>
<dbReference type="PANTHER" id="PTHR46517:SF1">
    <property type="entry name" value="FRUCTOSE-2,6-BISPHOSPHATASE TIGAR"/>
    <property type="match status" value="1"/>
</dbReference>
<dbReference type="OrthoDB" id="9782128at2"/>
<name>A0A267MNH8_9FIRM</name>
<dbReference type="PANTHER" id="PTHR46517">
    <property type="entry name" value="FRUCTOSE-2,6-BISPHOSPHATASE TIGAR"/>
    <property type="match status" value="1"/>
</dbReference>
<comment type="caution">
    <text evidence="5">The sequence shown here is derived from an EMBL/GenBank/DDBJ whole genome shotgun (WGS) entry which is preliminary data.</text>
</comment>
<dbReference type="AlphaFoldDB" id="A0A267MNH8"/>
<accession>A0A267MNH8</accession>
<feature type="site" description="Transition state stabilizer" evidence="4">
    <location>
        <position position="150"/>
    </location>
</feature>
<feature type="binding site" evidence="3">
    <location>
        <begin position="8"/>
        <end position="15"/>
    </location>
    <ligand>
        <name>substrate</name>
    </ligand>
</feature>
<dbReference type="Pfam" id="PF00300">
    <property type="entry name" value="His_Phos_1"/>
    <property type="match status" value="1"/>
</dbReference>
<dbReference type="EMBL" id="NIBG01000001">
    <property type="protein sequence ID" value="PAB61171.1"/>
    <property type="molecule type" value="Genomic_DNA"/>
</dbReference>
<dbReference type="PIRSF" id="PIRSF000709">
    <property type="entry name" value="6PFK_2-Ptase"/>
    <property type="match status" value="1"/>
</dbReference>
<keyword evidence="6" id="KW-1185">Reference proteome</keyword>
<dbReference type="PROSITE" id="PS00175">
    <property type="entry name" value="PG_MUTASE"/>
    <property type="match status" value="1"/>
</dbReference>
<dbReference type="GO" id="GO:0004331">
    <property type="term" value="F:fructose-2,6-bisphosphate 2-phosphatase activity"/>
    <property type="evidence" value="ECO:0007669"/>
    <property type="project" value="TreeGrafter"/>
</dbReference>
<evidence type="ECO:0000313" key="6">
    <source>
        <dbReference type="Proteomes" id="UP000216024"/>
    </source>
</evidence>
<dbReference type="Gene3D" id="3.40.50.1240">
    <property type="entry name" value="Phosphoglycerate mutase-like"/>
    <property type="match status" value="1"/>
</dbReference>
<dbReference type="Proteomes" id="UP000216024">
    <property type="component" value="Unassembled WGS sequence"/>
</dbReference>
<feature type="binding site" evidence="3">
    <location>
        <position position="58"/>
    </location>
    <ligand>
        <name>substrate</name>
    </ligand>
</feature>
<dbReference type="InterPro" id="IPR051695">
    <property type="entry name" value="Phosphoglycerate_Mutase"/>
</dbReference>
<reference evidence="5 6" key="1">
    <citation type="submission" date="2017-06" db="EMBL/GenBank/DDBJ databases">
        <title>Draft genome sequence of anaerobic fermentative bacterium Anaeromicrobium sediminis DY2726D isolated from West Pacific Ocean sediments.</title>
        <authorList>
            <person name="Zeng X."/>
        </authorList>
    </citation>
    <scope>NUCLEOTIDE SEQUENCE [LARGE SCALE GENOMIC DNA]</scope>
    <source>
        <strain evidence="5 6">DY2726D</strain>
    </source>
</reference>
<protein>
    <submittedName>
        <fullName evidence="5">Phosphoglycerate mutase</fullName>
    </submittedName>
</protein>